<dbReference type="PANTHER" id="PTHR43123">
    <property type="entry name" value="POLYSACCHARIDE DEACETYLASE-RELATED"/>
    <property type="match status" value="1"/>
</dbReference>
<dbReference type="GeneID" id="66739771"/>
<evidence type="ECO:0000313" key="1">
    <source>
        <dbReference type="EMBL" id="QGO07165.1"/>
    </source>
</evidence>
<dbReference type="AlphaFoldDB" id="A0A9Q5VGQ0"/>
<dbReference type="Gene3D" id="3.20.20.370">
    <property type="entry name" value="Glycoside hydrolase/deacetylase"/>
    <property type="match status" value="1"/>
</dbReference>
<proteinExistence type="predicted"/>
<sequence>MTARDLIGYGPTPTHPQWPNQARIAINFVINYEEGAESNILHGDSQSEHYLTDLPGISPLSAQRHLSSESMFEYGSRCGIWRLLRLFDDKNIPVTLFATGLALELNPLLCDYLKDSTHEVAGHGYRWLNYRDFTKAGEKIHFQKTLDIIQTKTKKNVAGWYTGRRSPFTRELIIEHGLKYDSESYNDDLPHWLKLKEGSPHQYCHLIIPYTLDCNDARYAIQPGWNSGEDFLNYLKNTFDHLYQEGITAPKMMSIGLHPRLSGRPGRSEVIKKFLDYILSHKNTWLCKREEIANHWYTHHAIT</sequence>
<dbReference type="PROSITE" id="PS51677">
    <property type="entry name" value="NODB"/>
    <property type="match status" value="1"/>
</dbReference>
<dbReference type="InterPro" id="IPR002509">
    <property type="entry name" value="NODB_dom"/>
</dbReference>
<dbReference type="GO" id="GO:0005975">
    <property type="term" value="P:carbohydrate metabolic process"/>
    <property type="evidence" value="ECO:0007669"/>
    <property type="project" value="InterPro"/>
</dbReference>
<organism evidence="1 2">
    <name type="scientific">Piscirickettsia salmonis</name>
    <dbReference type="NCBI Taxonomy" id="1238"/>
    <lineage>
        <taxon>Bacteria</taxon>
        <taxon>Pseudomonadati</taxon>
        <taxon>Pseudomonadota</taxon>
        <taxon>Gammaproteobacteria</taxon>
        <taxon>Thiotrichales</taxon>
        <taxon>Piscirickettsiaceae</taxon>
        <taxon>Piscirickettsia</taxon>
    </lineage>
</organism>
<evidence type="ECO:0000313" key="2">
    <source>
        <dbReference type="Proteomes" id="UP000422232"/>
    </source>
</evidence>
<dbReference type="SUPFAM" id="SSF88713">
    <property type="entry name" value="Glycoside hydrolase/deacetylase"/>
    <property type="match status" value="1"/>
</dbReference>
<gene>
    <name evidence="1" type="ORF">Psal009_03104</name>
</gene>
<dbReference type="GO" id="GO:0016810">
    <property type="term" value="F:hydrolase activity, acting on carbon-nitrogen (but not peptide) bonds"/>
    <property type="evidence" value="ECO:0007669"/>
    <property type="project" value="InterPro"/>
</dbReference>
<reference evidence="1 2" key="1">
    <citation type="submission" date="2019-04" db="EMBL/GenBank/DDBJ databases">
        <title>Complete genome sequencing of Piscirickettsia salmonis strain Psal-009.</title>
        <authorList>
            <person name="Schober I."/>
            <person name="Bunk B."/>
            <person name="Sproer C."/>
            <person name="Carril G.P."/>
            <person name="Riedel T."/>
            <person name="Flores-Herrera P.A."/>
            <person name="Nourdin-Galindo G."/>
            <person name="Marshall S.H."/>
            <person name="Overmann J."/>
        </authorList>
    </citation>
    <scope>NUCLEOTIDE SEQUENCE [LARGE SCALE GENOMIC DNA]</scope>
    <source>
        <strain evidence="1 2">Psal-009</strain>
    </source>
</reference>
<protein>
    <submittedName>
        <fullName evidence="1">Urate catabolism protein</fullName>
    </submittedName>
</protein>
<dbReference type="Pfam" id="PF01522">
    <property type="entry name" value="Polysacc_deac_1"/>
    <property type="match status" value="1"/>
</dbReference>
<dbReference type="PANTHER" id="PTHR43123:SF1">
    <property type="entry name" value="POLYSACCHARIDE DEACETYLASE-RELATED"/>
    <property type="match status" value="1"/>
</dbReference>
<name>A0A9Q5VGQ0_PISSA</name>
<dbReference type="InterPro" id="IPR011330">
    <property type="entry name" value="Glyco_hydro/deAcase_b/a-brl"/>
</dbReference>
<accession>A0A9Q5VGQ0</accession>
<keyword evidence="2" id="KW-1185">Reference proteome</keyword>
<dbReference type="Proteomes" id="UP000422232">
    <property type="component" value="Chromosome"/>
</dbReference>
<dbReference type="EMBL" id="CP038908">
    <property type="protein sequence ID" value="QGO07165.1"/>
    <property type="molecule type" value="Genomic_DNA"/>
</dbReference>
<dbReference type="RefSeq" id="WP_016212038.1">
    <property type="nucleotide sequence ID" value="NZ_CP012413.1"/>
</dbReference>